<protein>
    <submittedName>
        <fullName evidence="1">Uncharacterized protein</fullName>
    </submittedName>
</protein>
<dbReference type="EMBL" id="JABBWM010000078">
    <property type="protein sequence ID" value="KAG2094648.1"/>
    <property type="molecule type" value="Genomic_DNA"/>
</dbReference>
<dbReference type="OrthoDB" id="3004525at2759"/>
<evidence type="ECO:0000313" key="2">
    <source>
        <dbReference type="Proteomes" id="UP000823399"/>
    </source>
</evidence>
<dbReference type="AlphaFoldDB" id="A0A9P7EXV5"/>
<accession>A0A9P7EXV5</accession>
<evidence type="ECO:0000313" key="1">
    <source>
        <dbReference type="EMBL" id="KAG2094648.1"/>
    </source>
</evidence>
<sequence length="54" mass="6386">YKCHGCFDEPLFCTDCCRTQHQRHPFHHISQWTGSFFQETSLIKVSLLIHLAHT</sequence>
<reference evidence="1" key="1">
    <citation type="journal article" date="2020" name="New Phytol.">
        <title>Comparative genomics reveals dynamic genome evolution in host specialist ectomycorrhizal fungi.</title>
        <authorList>
            <person name="Lofgren L.A."/>
            <person name="Nguyen N.H."/>
            <person name="Vilgalys R."/>
            <person name="Ruytinx J."/>
            <person name="Liao H.L."/>
            <person name="Branco S."/>
            <person name="Kuo A."/>
            <person name="LaButti K."/>
            <person name="Lipzen A."/>
            <person name="Andreopoulos W."/>
            <person name="Pangilinan J."/>
            <person name="Riley R."/>
            <person name="Hundley H."/>
            <person name="Na H."/>
            <person name="Barry K."/>
            <person name="Grigoriev I.V."/>
            <person name="Stajich J.E."/>
            <person name="Kennedy P.G."/>
        </authorList>
    </citation>
    <scope>NUCLEOTIDE SEQUENCE</scope>
    <source>
        <strain evidence="1">FC423</strain>
    </source>
</reference>
<comment type="caution">
    <text evidence="1">The sequence shown here is derived from an EMBL/GenBank/DDBJ whole genome shotgun (WGS) entry which is preliminary data.</text>
</comment>
<keyword evidence="2" id="KW-1185">Reference proteome</keyword>
<proteinExistence type="predicted"/>
<feature type="non-terminal residue" evidence="1">
    <location>
        <position position="1"/>
    </location>
</feature>
<dbReference type="Proteomes" id="UP000823399">
    <property type="component" value="Unassembled WGS sequence"/>
</dbReference>
<name>A0A9P7EXV5_9AGAM</name>
<dbReference type="GeneID" id="64692432"/>
<organism evidence="1 2">
    <name type="scientific">Suillus discolor</name>
    <dbReference type="NCBI Taxonomy" id="1912936"/>
    <lineage>
        <taxon>Eukaryota</taxon>
        <taxon>Fungi</taxon>
        <taxon>Dikarya</taxon>
        <taxon>Basidiomycota</taxon>
        <taxon>Agaricomycotina</taxon>
        <taxon>Agaricomycetes</taxon>
        <taxon>Agaricomycetidae</taxon>
        <taxon>Boletales</taxon>
        <taxon>Suillineae</taxon>
        <taxon>Suillaceae</taxon>
        <taxon>Suillus</taxon>
    </lineage>
</organism>
<dbReference type="RefSeq" id="XP_041287610.1">
    <property type="nucleotide sequence ID" value="XM_041430173.1"/>
</dbReference>
<feature type="non-terminal residue" evidence="1">
    <location>
        <position position="54"/>
    </location>
</feature>
<gene>
    <name evidence="1" type="ORF">F5147DRAFT_537000</name>
</gene>